<accession>A0A3T1D0K2</accession>
<dbReference type="Proteomes" id="UP000289856">
    <property type="component" value="Chromosome"/>
</dbReference>
<reference evidence="2 3" key="1">
    <citation type="submission" date="2019-01" db="EMBL/GenBank/DDBJ databases">
        <title>Complete genome sequence of Cohnella hallensis HS21 isolated from Korean fir (Abies koreana) rhizospheric soil.</title>
        <authorList>
            <person name="Jiang L."/>
            <person name="Kang S.W."/>
            <person name="Kim S."/>
            <person name="Jung J."/>
            <person name="Kim C.Y."/>
            <person name="Kim D.H."/>
            <person name="Kim S.W."/>
            <person name="Lee J."/>
        </authorList>
    </citation>
    <scope>NUCLEOTIDE SEQUENCE [LARGE SCALE GENOMIC DNA]</scope>
    <source>
        <strain evidence="2 3">HS21</strain>
    </source>
</reference>
<gene>
    <name evidence="2" type="ORF">KCTCHS21_10290</name>
</gene>
<evidence type="ECO:0000313" key="2">
    <source>
        <dbReference type="EMBL" id="BBI31630.1"/>
    </source>
</evidence>
<dbReference type="InterPro" id="IPR032693">
    <property type="entry name" value="YtkA-like_dom"/>
</dbReference>
<dbReference type="EMBL" id="AP019400">
    <property type="protein sequence ID" value="BBI31630.1"/>
    <property type="molecule type" value="Genomic_DNA"/>
</dbReference>
<feature type="domain" description="YtkA-like" evidence="1">
    <location>
        <begin position="47"/>
        <end position="114"/>
    </location>
</feature>
<sequence>MLKRRNAIILLMLLLVTAALLSGCGGAGSRVSAAGNSGEALSISFATTPEKLLSSGSSTLSLDIKEKDKAVVGAAVIFEIWPKGQEQHAQLNAKSEGKGQYYIKGEFSQLGDYYLLAHVTTAEGVHQMKTFEFSIQ</sequence>
<evidence type="ECO:0000313" key="3">
    <source>
        <dbReference type="Proteomes" id="UP000289856"/>
    </source>
</evidence>
<dbReference type="PROSITE" id="PS51257">
    <property type="entry name" value="PROKAR_LIPOPROTEIN"/>
    <property type="match status" value="1"/>
</dbReference>
<evidence type="ECO:0000259" key="1">
    <source>
        <dbReference type="Pfam" id="PF13115"/>
    </source>
</evidence>
<dbReference type="OrthoDB" id="2679563at2"/>
<dbReference type="RefSeq" id="WP_130605571.1">
    <property type="nucleotide sequence ID" value="NZ_AP019400.1"/>
</dbReference>
<organism evidence="2 3">
    <name type="scientific">Cohnella abietis</name>
    <dbReference type="NCBI Taxonomy" id="2507935"/>
    <lineage>
        <taxon>Bacteria</taxon>
        <taxon>Bacillati</taxon>
        <taxon>Bacillota</taxon>
        <taxon>Bacilli</taxon>
        <taxon>Bacillales</taxon>
        <taxon>Paenibacillaceae</taxon>
        <taxon>Cohnella</taxon>
    </lineage>
</organism>
<dbReference type="KEGG" id="cohn:KCTCHS21_10290"/>
<proteinExistence type="predicted"/>
<protein>
    <recommendedName>
        <fullName evidence="1">YtkA-like domain-containing protein</fullName>
    </recommendedName>
</protein>
<dbReference type="Pfam" id="PF13115">
    <property type="entry name" value="YtkA"/>
    <property type="match status" value="1"/>
</dbReference>
<keyword evidence="3" id="KW-1185">Reference proteome</keyword>
<dbReference type="AlphaFoldDB" id="A0A3T1D0K2"/>
<name>A0A3T1D0K2_9BACL</name>